<dbReference type="InterPro" id="IPR054707">
    <property type="entry name" value="DhpH_subs-bd"/>
</dbReference>
<dbReference type="InterPro" id="IPR053212">
    <property type="entry name" value="DHP_3-monooxygenase"/>
</dbReference>
<dbReference type="OrthoDB" id="9782160at2"/>
<name>A0A4R1HYE5_PSEEN</name>
<keyword evidence="3" id="KW-0560">Oxidoreductase</keyword>
<accession>A0A4R1HYE5</accession>
<dbReference type="PANTHER" id="PTHR47469:SF2">
    <property type="entry name" value="OS06G0597600 PROTEIN"/>
    <property type="match status" value="1"/>
</dbReference>
<dbReference type="GO" id="GO:0004497">
    <property type="term" value="F:monooxygenase activity"/>
    <property type="evidence" value="ECO:0007669"/>
    <property type="project" value="UniProtKB-KW"/>
</dbReference>
<keyword evidence="3" id="KW-0503">Monooxygenase</keyword>
<dbReference type="InterPro" id="IPR002938">
    <property type="entry name" value="FAD-bd"/>
</dbReference>
<gene>
    <name evidence="3" type="ORF">EV378_2388</name>
</gene>
<dbReference type="Pfam" id="PF22607">
    <property type="entry name" value="FAD_binding-like"/>
    <property type="match status" value="1"/>
</dbReference>
<reference evidence="3 4" key="1">
    <citation type="submission" date="2019-03" db="EMBL/GenBank/DDBJ databases">
        <title>Sequencing the genomes of 1000 actinobacteria strains.</title>
        <authorList>
            <person name="Klenk H.-P."/>
        </authorList>
    </citation>
    <scope>NUCLEOTIDE SEQUENCE [LARGE SCALE GENOMIC DNA]</scope>
    <source>
        <strain evidence="3 4">DSM 44969</strain>
    </source>
</reference>
<protein>
    <submittedName>
        <fullName evidence="3">2,6-dihydroxypyridine 3-monooxygenase</fullName>
    </submittedName>
</protein>
<evidence type="ECO:0000313" key="3">
    <source>
        <dbReference type="EMBL" id="TCK26551.1"/>
    </source>
</evidence>
<organism evidence="3 4">
    <name type="scientific">Pseudonocardia endophytica</name>
    <dbReference type="NCBI Taxonomy" id="401976"/>
    <lineage>
        <taxon>Bacteria</taxon>
        <taxon>Bacillati</taxon>
        <taxon>Actinomycetota</taxon>
        <taxon>Actinomycetes</taxon>
        <taxon>Pseudonocardiales</taxon>
        <taxon>Pseudonocardiaceae</taxon>
        <taxon>Pseudonocardia</taxon>
    </lineage>
</organism>
<feature type="domain" description="2,6-dihydroxypyridine 3-monooxygenase substrate binding" evidence="2">
    <location>
        <begin position="164"/>
        <end position="291"/>
    </location>
</feature>
<dbReference type="SUPFAM" id="SSF54373">
    <property type="entry name" value="FAD-linked reductases, C-terminal domain"/>
    <property type="match status" value="1"/>
</dbReference>
<dbReference type="Gene3D" id="3.50.50.60">
    <property type="entry name" value="FAD/NAD(P)-binding domain"/>
    <property type="match status" value="2"/>
</dbReference>
<dbReference type="NCBIfam" id="NF005566">
    <property type="entry name" value="PRK07236.1"/>
    <property type="match status" value="1"/>
</dbReference>
<sequence length="392" mass="42171">MTPTVAIAGGSLGGLTAALLLRDLGCDVSVHERATDTLQARGAGIAVLPHTLRYPVERLGIAADAISTSTEWIRFVRRNGSVDRALEHRYRFSAWNTIYRALLDAFDPRRYHLGAEVTAFEQGGDHVTVGFADGGESACDLLVCADGITSAARARLLPDVAPRYSGYVAWRATVPEAKLGRETYDALHDALTYQVLEHSHVLVYPIPGPDGEVEPGQRLINMVWYRNVPEPELAGFLTDRDGQRRPVSLPPGSVPDERVAAMREDVRELLAPQIADVALSADEPFVQAVFDIDVPRMAFGRTCLVGDAAFAVRPHAAAGTAKAAEDGWVLADRLAAAGGDVPAALASWESAQLALGADLLRRNREIGELSQFTGGFRAGDPRLIFGLYGPGR</sequence>
<dbReference type="Proteomes" id="UP000295560">
    <property type="component" value="Unassembled WGS sequence"/>
</dbReference>
<evidence type="ECO:0000259" key="2">
    <source>
        <dbReference type="Pfam" id="PF22607"/>
    </source>
</evidence>
<keyword evidence="4" id="KW-1185">Reference proteome</keyword>
<comment type="caution">
    <text evidence="3">The sequence shown here is derived from an EMBL/GenBank/DDBJ whole genome shotgun (WGS) entry which is preliminary data.</text>
</comment>
<dbReference type="Pfam" id="PF01494">
    <property type="entry name" value="FAD_binding_3"/>
    <property type="match status" value="1"/>
</dbReference>
<feature type="domain" description="FAD-binding" evidence="1">
    <location>
        <begin position="4"/>
        <end position="156"/>
    </location>
</feature>
<dbReference type="PANTHER" id="PTHR47469">
    <property type="entry name" value="MONOOXYGENASE-LIKE"/>
    <property type="match status" value="1"/>
</dbReference>
<dbReference type="SUPFAM" id="SSF51905">
    <property type="entry name" value="FAD/NAD(P)-binding domain"/>
    <property type="match status" value="1"/>
</dbReference>
<dbReference type="PRINTS" id="PR00420">
    <property type="entry name" value="RNGMNOXGNASE"/>
</dbReference>
<dbReference type="AlphaFoldDB" id="A0A4R1HYE5"/>
<dbReference type="GO" id="GO:0071949">
    <property type="term" value="F:FAD binding"/>
    <property type="evidence" value="ECO:0007669"/>
    <property type="project" value="InterPro"/>
</dbReference>
<dbReference type="RefSeq" id="WP_132423953.1">
    <property type="nucleotide sequence ID" value="NZ_SMFZ01000001.1"/>
</dbReference>
<dbReference type="EMBL" id="SMFZ01000001">
    <property type="protein sequence ID" value="TCK26551.1"/>
    <property type="molecule type" value="Genomic_DNA"/>
</dbReference>
<dbReference type="InterPro" id="IPR036188">
    <property type="entry name" value="FAD/NAD-bd_sf"/>
</dbReference>
<proteinExistence type="predicted"/>
<evidence type="ECO:0000259" key="1">
    <source>
        <dbReference type="Pfam" id="PF01494"/>
    </source>
</evidence>
<evidence type="ECO:0000313" key="4">
    <source>
        <dbReference type="Proteomes" id="UP000295560"/>
    </source>
</evidence>